<evidence type="ECO:0000313" key="2">
    <source>
        <dbReference type="Proteomes" id="UP001438189"/>
    </source>
</evidence>
<dbReference type="RefSeq" id="WP_353574782.1">
    <property type="nucleotide sequence ID" value="NZ_JBETME010000029.1"/>
</dbReference>
<accession>A0ABD5LU16</accession>
<gene>
    <name evidence="1" type="ORF">ABVB70_26795</name>
</gene>
<proteinExistence type="predicted"/>
<dbReference type="EMBL" id="JBETME010000029">
    <property type="protein sequence ID" value="MES4993899.1"/>
    <property type="molecule type" value="Genomic_DNA"/>
</dbReference>
<sequence>CFFMRPSFNGPDSNPFWRKFAVAGHRLEMVKFLLNTSTMTDDKRTMSVEVDEATYISEVCKNSGIEIRQIEKAIDLLSVICSTWNEQFPVETVLIFPMIVAFLKGNPLDDRESIADAFRGKGSLLALAVEGHNIRELYATINGYMEKPLSAASRDKVNLHNNAQWNALSVISQVGYEILDREFRNGQRRHQRPAFASYANRIKMAGRFIQSDLDLDQK</sequence>
<reference evidence="1 2" key="1">
    <citation type="submission" date="2024-06" db="EMBL/GenBank/DDBJ databases">
        <title>Genome sequencing of Agrobacterium spp. from tobacco in Serbia.</title>
        <authorList>
            <person name="Ilicic R.J."/>
            <person name="Studholme D.J."/>
            <person name="Jelusic A."/>
            <person name="Barac G."/>
            <person name="Bagi F."/>
            <person name="Popovic Milovanovic T."/>
        </authorList>
    </citation>
    <scope>NUCLEOTIDE SEQUENCE [LARGE SCALE GENOMIC DNA]</scope>
    <source>
        <strain evidence="1 2">DA1</strain>
    </source>
</reference>
<organism evidence="1 2">
    <name type="scientific">Agrobacterium radiobacter</name>
    <dbReference type="NCBI Taxonomy" id="362"/>
    <lineage>
        <taxon>Bacteria</taxon>
        <taxon>Pseudomonadati</taxon>
        <taxon>Pseudomonadota</taxon>
        <taxon>Alphaproteobacteria</taxon>
        <taxon>Hyphomicrobiales</taxon>
        <taxon>Rhizobiaceae</taxon>
        <taxon>Rhizobium/Agrobacterium group</taxon>
        <taxon>Agrobacterium</taxon>
        <taxon>Agrobacterium tumefaciens complex</taxon>
    </lineage>
</organism>
<name>A0ABD5LU16_AGRRD</name>
<evidence type="ECO:0000313" key="1">
    <source>
        <dbReference type="EMBL" id="MES4993899.1"/>
    </source>
</evidence>
<comment type="caution">
    <text evidence="1">The sequence shown here is derived from an EMBL/GenBank/DDBJ whole genome shotgun (WGS) entry which is preliminary data.</text>
</comment>
<feature type="non-terminal residue" evidence="1">
    <location>
        <position position="1"/>
    </location>
</feature>
<dbReference type="Proteomes" id="UP001438189">
    <property type="component" value="Unassembled WGS sequence"/>
</dbReference>
<dbReference type="AlphaFoldDB" id="A0ABD5LU16"/>
<protein>
    <submittedName>
        <fullName evidence="1">Uncharacterized protein</fullName>
    </submittedName>
</protein>